<name>A0A427A3U8_ENSVE</name>
<dbReference type="Proteomes" id="UP000287651">
    <property type="component" value="Unassembled WGS sequence"/>
</dbReference>
<evidence type="ECO:0000313" key="3">
    <source>
        <dbReference type="Proteomes" id="UP000287651"/>
    </source>
</evidence>
<organism evidence="2 3">
    <name type="scientific">Ensete ventricosum</name>
    <name type="common">Abyssinian banana</name>
    <name type="synonym">Musa ensete</name>
    <dbReference type="NCBI Taxonomy" id="4639"/>
    <lineage>
        <taxon>Eukaryota</taxon>
        <taxon>Viridiplantae</taxon>
        <taxon>Streptophyta</taxon>
        <taxon>Embryophyta</taxon>
        <taxon>Tracheophyta</taxon>
        <taxon>Spermatophyta</taxon>
        <taxon>Magnoliopsida</taxon>
        <taxon>Liliopsida</taxon>
        <taxon>Zingiberales</taxon>
        <taxon>Musaceae</taxon>
        <taxon>Ensete</taxon>
    </lineage>
</organism>
<reference evidence="2 3" key="1">
    <citation type="journal article" date="2014" name="Agronomy (Basel)">
        <title>A Draft Genome Sequence for Ensete ventricosum, the Drought-Tolerant Tree Against Hunger.</title>
        <authorList>
            <person name="Harrison J."/>
            <person name="Moore K.A."/>
            <person name="Paszkiewicz K."/>
            <person name="Jones T."/>
            <person name="Grant M."/>
            <person name="Ambacheew D."/>
            <person name="Muzemil S."/>
            <person name="Studholme D.J."/>
        </authorList>
    </citation>
    <scope>NUCLEOTIDE SEQUENCE [LARGE SCALE GENOMIC DNA]</scope>
</reference>
<evidence type="ECO:0000256" key="1">
    <source>
        <dbReference type="SAM" id="MobiDB-lite"/>
    </source>
</evidence>
<feature type="region of interest" description="Disordered" evidence="1">
    <location>
        <begin position="54"/>
        <end position="108"/>
    </location>
</feature>
<accession>A0A427A3U8</accession>
<evidence type="ECO:0000313" key="2">
    <source>
        <dbReference type="EMBL" id="RRT70884.1"/>
    </source>
</evidence>
<proteinExistence type="predicted"/>
<dbReference type="AlphaFoldDB" id="A0A427A3U8"/>
<gene>
    <name evidence="2" type="ORF">B296_00000810</name>
</gene>
<dbReference type="EMBL" id="AMZH03003875">
    <property type="protein sequence ID" value="RRT70884.1"/>
    <property type="molecule type" value="Genomic_DNA"/>
</dbReference>
<feature type="compositionally biased region" description="Gly residues" evidence="1">
    <location>
        <begin position="70"/>
        <end position="83"/>
    </location>
</feature>
<comment type="caution">
    <text evidence="2">The sequence shown here is derived from an EMBL/GenBank/DDBJ whole genome shotgun (WGS) entry which is preliminary data.</text>
</comment>
<sequence length="154" mass="16761">MSGGKRRAERTTHRMNPLLAVLGAYWIAKTPIGNDRITAPSFLGDVSLDAHDQTYHEEETDGARVRGWSYGNGGGGEAGPGGSEGDEVGEETGGLEVGDGDGGRDEEKRWTGYASHHHDQLLPLLVVPKHVVDEVEWPRLIELEHKITSIKLLD</sequence>
<feature type="compositionally biased region" description="Basic and acidic residues" evidence="1">
    <location>
        <begin position="54"/>
        <end position="64"/>
    </location>
</feature>
<protein>
    <submittedName>
        <fullName evidence="2">Uncharacterized protein</fullName>
    </submittedName>
</protein>